<evidence type="ECO:0000313" key="2">
    <source>
        <dbReference type="Proteomes" id="UP001595979"/>
    </source>
</evidence>
<dbReference type="EMBL" id="JBHSOH010000006">
    <property type="protein sequence ID" value="MFC5848242.1"/>
    <property type="molecule type" value="Genomic_DNA"/>
</dbReference>
<comment type="caution">
    <text evidence="1">The sequence shown here is derived from an EMBL/GenBank/DDBJ whole genome shotgun (WGS) entry which is preliminary data.</text>
</comment>
<evidence type="ECO:0000313" key="1">
    <source>
        <dbReference type="EMBL" id="MFC5848242.1"/>
    </source>
</evidence>
<dbReference type="Proteomes" id="UP001595979">
    <property type="component" value="Unassembled WGS sequence"/>
</dbReference>
<proteinExistence type="predicted"/>
<organism evidence="1 2">
    <name type="scientific">Deinococcus petrolearius</name>
    <dbReference type="NCBI Taxonomy" id="1751295"/>
    <lineage>
        <taxon>Bacteria</taxon>
        <taxon>Thermotogati</taxon>
        <taxon>Deinococcota</taxon>
        <taxon>Deinococci</taxon>
        <taxon>Deinococcales</taxon>
        <taxon>Deinococcaceae</taxon>
        <taxon>Deinococcus</taxon>
    </lineage>
</organism>
<dbReference type="RefSeq" id="WP_380048082.1">
    <property type="nucleotide sequence ID" value="NZ_JBHSOH010000006.1"/>
</dbReference>
<name>A0ABW1DHK9_9DEIO</name>
<accession>A0ABW1DHK9</accession>
<dbReference type="InterPro" id="IPR034660">
    <property type="entry name" value="DinB/YfiT-like"/>
</dbReference>
<gene>
    <name evidence="1" type="ORF">ACFPQ6_07945</name>
</gene>
<sequence>MNLLQASLAGGAAFRNVDDLLADLTAAAATRSLPGAPYSVAELLAHLRLTLRLSLDIAGGRAGSWPEDLDLWPGAPQDEAAFAALLLDLRLLLAEAGALAADPSGQARDVLTDLAVHNAYHWGQVALLRRLDGAVFGG</sequence>
<dbReference type="SUPFAM" id="SSF109854">
    <property type="entry name" value="DinB/YfiT-like putative metalloenzymes"/>
    <property type="match status" value="1"/>
</dbReference>
<reference evidence="2" key="1">
    <citation type="journal article" date="2019" name="Int. J. Syst. Evol. Microbiol.">
        <title>The Global Catalogue of Microorganisms (GCM) 10K type strain sequencing project: providing services to taxonomists for standard genome sequencing and annotation.</title>
        <authorList>
            <consortium name="The Broad Institute Genomics Platform"/>
            <consortium name="The Broad Institute Genome Sequencing Center for Infectious Disease"/>
            <person name="Wu L."/>
            <person name="Ma J."/>
        </authorList>
    </citation>
    <scope>NUCLEOTIDE SEQUENCE [LARGE SCALE GENOMIC DNA]</scope>
    <source>
        <strain evidence="2">CGMCC 1.15053</strain>
    </source>
</reference>
<protein>
    <submittedName>
        <fullName evidence="1">Damage-inducible protein DinB</fullName>
    </submittedName>
</protein>
<keyword evidence="2" id="KW-1185">Reference proteome</keyword>